<reference evidence="1 2" key="1">
    <citation type="submission" date="2018-09" db="EMBL/GenBank/DDBJ databases">
        <authorList>
            <person name="Postec A."/>
        </authorList>
    </citation>
    <scope>NUCLEOTIDE SEQUENCE [LARGE SCALE GENOMIC DNA]</scope>
    <source>
        <strain evidence="1">70B-A</strain>
    </source>
</reference>
<proteinExistence type="predicted"/>
<evidence type="ECO:0000313" key="2">
    <source>
        <dbReference type="Proteomes" id="UP000279029"/>
    </source>
</evidence>
<sequence length="163" mass="18697">MGKIKKILDLSKKATPAIKKVMPAISTAINSIDVLENTSKIAKPFVDDARIKGIEKSKIIEAHQTFDGDNTIIAIERAGIIAISESEDSAFELFVSKLERLREKRVLSSDKKVRKEQKKIIDKVSMIIGDQGDIRNYIYRTEFTKEQIEMKKNKKKWLYKKKK</sequence>
<name>A0A3P7PCP4_9FIRM</name>
<dbReference type="Proteomes" id="UP000279029">
    <property type="component" value="Chromosome"/>
</dbReference>
<protein>
    <submittedName>
        <fullName evidence="1">Uncharacterized protein</fullName>
    </submittedName>
</protein>
<accession>A0A3P7PCP4</accession>
<dbReference type="KEGG" id="cbar:PATL70BA_0788"/>
<organism evidence="1 2">
    <name type="scientific">Petrocella atlantisensis</name>
    <dbReference type="NCBI Taxonomy" id="2173034"/>
    <lineage>
        <taxon>Bacteria</taxon>
        <taxon>Bacillati</taxon>
        <taxon>Bacillota</taxon>
        <taxon>Clostridia</taxon>
        <taxon>Lachnospirales</taxon>
        <taxon>Vallitaleaceae</taxon>
        <taxon>Petrocella</taxon>
    </lineage>
</organism>
<dbReference type="AlphaFoldDB" id="A0A3P7PCP4"/>
<dbReference type="RefSeq" id="WP_125136132.1">
    <property type="nucleotide sequence ID" value="NZ_LR130778.1"/>
</dbReference>
<dbReference type="EMBL" id="LR130778">
    <property type="protein sequence ID" value="VDN46658.1"/>
    <property type="molecule type" value="Genomic_DNA"/>
</dbReference>
<keyword evidence="2" id="KW-1185">Reference proteome</keyword>
<evidence type="ECO:0000313" key="1">
    <source>
        <dbReference type="EMBL" id="VDN46658.1"/>
    </source>
</evidence>
<gene>
    <name evidence="1" type="ORF">PATL70BA_0788</name>
</gene>